<gene>
    <name evidence="4" type="ORF">I532_22767</name>
</gene>
<reference evidence="4 5" key="1">
    <citation type="submission" date="2013-03" db="EMBL/GenBank/DDBJ databases">
        <title>Assembly of a new bacterial strain Brevibacillus borstelensis AK1.</title>
        <authorList>
            <person name="Rajan I."/>
            <person name="PoliReddy D."/>
            <person name="Sugumar T."/>
            <person name="Rathinam K."/>
            <person name="Alqarawi S."/>
            <person name="Khalil A.B."/>
            <person name="Sivakumar N."/>
        </authorList>
    </citation>
    <scope>NUCLEOTIDE SEQUENCE [LARGE SCALE GENOMIC DNA]</scope>
    <source>
        <strain evidence="4 5">AK1</strain>
    </source>
</reference>
<dbReference type="PATRIC" id="fig|1300222.3.peg.4784"/>
<feature type="transmembrane region" description="Helical" evidence="1">
    <location>
        <begin position="365"/>
        <end position="385"/>
    </location>
</feature>
<dbReference type="SUPFAM" id="SSF52317">
    <property type="entry name" value="Class I glutamine amidotransferase-like"/>
    <property type="match status" value="1"/>
</dbReference>
<protein>
    <recommendedName>
        <fullName evidence="3">DUF7408 domain-containing protein</fullName>
    </recommendedName>
</protein>
<accession>M8E4M5</accession>
<dbReference type="RefSeq" id="WP_003391797.1">
    <property type="nucleotide sequence ID" value="NZ_APBN01000016.1"/>
</dbReference>
<proteinExistence type="predicted"/>
<dbReference type="AlphaFoldDB" id="M8E4M5"/>
<name>M8E4M5_9BACL</name>
<evidence type="ECO:0000313" key="4">
    <source>
        <dbReference type="EMBL" id="EMT50425.1"/>
    </source>
</evidence>
<feature type="transmembrane region" description="Helical" evidence="1">
    <location>
        <begin position="392"/>
        <end position="415"/>
    </location>
</feature>
<organism evidence="4 5">
    <name type="scientific">Brevibacillus borstelensis AK1</name>
    <dbReference type="NCBI Taxonomy" id="1300222"/>
    <lineage>
        <taxon>Bacteria</taxon>
        <taxon>Bacillati</taxon>
        <taxon>Bacillota</taxon>
        <taxon>Bacilli</taxon>
        <taxon>Bacillales</taxon>
        <taxon>Paenibacillaceae</taxon>
        <taxon>Brevibacillus</taxon>
    </lineage>
</organism>
<dbReference type="InterPro" id="IPR029062">
    <property type="entry name" value="Class_I_gatase-like"/>
</dbReference>
<feature type="domain" description="DUF7408" evidence="3">
    <location>
        <begin position="180"/>
        <end position="306"/>
    </location>
</feature>
<dbReference type="STRING" id="1300222.I532_22767"/>
<dbReference type="Pfam" id="PF24157">
    <property type="entry name" value="DUF7408"/>
    <property type="match status" value="1"/>
</dbReference>
<dbReference type="Gene3D" id="3.40.50.880">
    <property type="match status" value="1"/>
</dbReference>
<evidence type="ECO:0000256" key="2">
    <source>
        <dbReference type="SAM" id="SignalP"/>
    </source>
</evidence>
<dbReference type="EMBL" id="APBN01000016">
    <property type="protein sequence ID" value="EMT50425.1"/>
    <property type="molecule type" value="Genomic_DNA"/>
</dbReference>
<evidence type="ECO:0000259" key="3">
    <source>
        <dbReference type="Pfam" id="PF24157"/>
    </source>
</evidence>
<keyword evidence="5" id="KW-1185">Reference proteome</keyword>
<comment type="caution">
    <text evidence="4">The sequence shown here is derived from an EMBL/GenBank/DDBJ whole genome shotgun (WGS) entry which is preliminary data.</text>
</comment>
<dbReference type="OrthoDB" id="137965at2"/>
<dbReference type="InterPro" id="IPR055831">
    <property type="entry name" value="DUF7408"/>
</dbReference>
<feature type="chain" id="PRO_5038374995" description="DUF7408 domain-containing protein" evidence="2">
    <location>
        <begin position="34"/>
        <end position="790"/>
    </location>
</feature>
<keyword evidence="1" id="KW-0812">Transmembrane</keyword>
<evidence type="ECO:0000256" key="1">
    <source>
        <dbReference type="SAM" id="Phobius"/>
    </source>
</evidence>
<sequence>MNRKKPKQWLLAFLTCLLLVAGAPGGWTPAVQAEVPVQLGVTAGIGGDYKETGMVPIQVTVSNSGSDVEGNLVVNVSDRGGDSFSVAYYQPVSVAKGATKQVTLSVPGNQIGPNTYVAFMQGDNIVAKTSIGGRRYSGDALFVGVLAANPDTANFLGAMPREAFNNQVRVLPLKAEQMPVASTDLQMIDILLLNNFALDSLNSQQVQAIREWTTAGGMLMLAGGAHYGKTAGELKELSPVEVTGVTSLTSLQALTVEKTNAPALDRPFTVSTGALKSGTALYTEAGVPLLATRAVGNGKVMYIAYDLTEEPVASWSGNSRFWADALKKGFGSNLNQTHRDPMDSVWALDNAADRIPALKMPDMKWLALFFGVYAFVAGPILFFLLRRKRKQGLMWGVVPALAVVTGIGIFTFGALQRGTTPLLHQVGFVEMLGDGKASAKAVTAMFVPSSSDYEIVVKGNGRTWPILPYQYGQEEPKAWVSTQPDQAQVQFKDVEFWSMRKVGTDQHLSDVGTFESDLIFTNGALKGMVTNKSPYSLRNVVVAADNQTQSFPELTPGQSIQVELKFDPSTQTVTGRGRNSSRLFLPSPYQGNYNPEPSREEMMVDILEDRPRFQKNAPVMLVGWMDAPVVEMDMKGSPFKPYSISLVTAPLSIKPSPDGYVYYPTSAFDAVKTGSSTEVDDVGDGYMMRAGDITLEFETKAQNKSLQVEKVNLYTWSDDNTPFDKQVYNWKTQTFDPLDKAFVKNVMTKDKTADYLSVEGTLRIKFSHSFEDHRHLGTPVISVEGKVIKP</sequence>
<dbReference type="Proteomes" id="UP000012081">
    <property type="component" value="Unassembled WGS sequence"/>
</dbReference>
<keyword evidence="1" id="KW-1133">Transmembrane helix</keyword>
<feature type="signal peptide" evidence="2">
    <location>
        <begin position="1"/>
        <end position="33"/>
    </location>
</feature>
<keyword evidence="2" id="KW-0732">Signal</keyword>
<keyword evidence="1" id="KW-0472">Membrane</keyword>
<evidence type="ECO:0000313" key="5">
    <source>
        <dbReference type="Proteomes" id="UP000012081"/>
    </source>
</evidence>